<keyword evidence="4" id="KW-1185">Reference proteome</keyword>
<reference evidence="4" key="1">
    <citation type="journal article" date="2011" name="J. Bacteriol.">
        <title>Genome sequences of eight morphologically diverse alphaproteobacteria.</title>
        <authorList>
            <consortium name="US DOE Joint Genome Institute"/>
            <person name="Brown P.J."/>
            <person name="Kysela D.T."/>
            <person name="Buechlein A."/>
            <person name="Hemmerich C."/>
            <person name="Brun Y.V."/>
        </authorList>
    </citation>
    <scope>NUCLEOTIDE SEQUENCE [LARGE SCALE GENOMIC DNA]</scope>
    <source>
        <strain evidence="4">ATCC 49814 / DSM 5838 / IFAM 1418</strain>
    </source>
</reference>
<evidence type="ECO:0000256" key="2">
    <source>
        <dbReference type="SAM" id="Phobius"/>
    </source>
</evidence>
<keyword evidence="2" id="KW-0472">Membrane</keyword>
<evidence type="ECO:0000313" key="3">
    <source>
        <dbReference type="EMBL" id="ACT58612.1"/>
    </source>
</evidence>
<dbReference type="OrthoDB" id="7620099at2"/>
<dbReference type="EMBL" id="CP001678">
    <property type="protein sequence ID" value="ACT58612.1"/>
    <property type="molecule type" value="Genomic_DNA"/>
</dbReference>
<dbReference type="AlphaFoldDB" id="C6XQK6"/>
<keyword evidence="2" id="KW-1133">Transmembrane helix</keyword>
<evidence type="ECO:0000313" key="4">
    <source>
        <dbReference type="Proteomes" id="UP000002745"/>
    </source>
</evidence>
<feature type="transmembrane region" description="Helical" evidence="2">
    <location>
        <begin position="82"/>
        <end position="103"/>
    </location>
</feature>
<sequence>MNFFAIRLPKISVDWEDEKHPPVTKDDLQKNIHNEEPHPIETPTLQPSVNQPPIKKKRPFWKILLGIDRPPKPQRSLVSRLFGLKIGQFLNLFIWSTLIGVVMNLTNFNPLNPHFDATTTAGNVWQQGLAALSWAISASWKPALTGASIILPIWFCWRVITLPFRR</sequence>
<organism evidence="3 4">
    <name type="scientific">Hirschia baltica (strain ATCC 49814 / DSM 5838 / IFAM 1418)</name>
    <dbReference type="NCBI Taxonomy" id="582402"/>
    <lineage>
        <taxon>Bacteria</taxon>
        <taxon>Pseudomonadati</taxon>
        <taxon>Pseudomonadota</taxon>
        <taxon>Alphaproteobacteria</taxon>
        <taxon>Hyphomonadales</taxon>
        <taxon>Hyphomonadaceae</taxon>
        <taxon>Hirschia</taxon>
    </lineage>
</organism>
<dbReference type="RefSeq" id="WP_015826762.1">
    <property type="nucleotide sequence ID" value="NC_012982.1"/>
</dbReference>
<dbReference type="eggNOG" id="ENOG50302S6">
    <property type="taxonomic scope" value="Bacteria"/>
</dbReference>
<gene>
    <name evidence="3" type="ordered locus">Hbal_0918</name>
</gene>
<keyword evidence="2" id="KW-0812">Transmembrane</keyword>
<dbReference type="HOGENOM" id="CLU_1600456_0_0_5"/>
<dbReference type="KEGG" id="hba:Hbal_0918"/>
<evidence type="ECO:0000256" key="1">
    <source>
        <dbReference type="SAM" id="MobiDB-lite"/>
    </source>
</evidence>
<protein>
    <submittedName>
        <fullName evidence="3">Uncharacterized protein</fullName>
    </submittedName>
</protein>
<feature type="compositionally biased region" description="Basic and acidic residues" evidence="1">
    <location>
        <begin position="19"/>
        <end position="39"/>
    </location>
</feature>
<accession>C6XQK6</accession>
<dbReference type="Proteomes" id="UP000002745">
    <property type="component" value="Chromosome"/>
</dbReference>
<proteinExistence type="predicted"/>
<dbReference type="STRING" id="582402.Hbal_0918"/>
<name>C6XQK6_HIRBI</name>
<feature type="transmembrane region" description="Helical" evidence="2">
    <location>
        <begin position="143"/>
        <end position="160"/>
    </location>
</feature>
<feature type="region of interest" description="Disordered" evidence="1">
    <location>
        <begin position="19"/>
        <end position="51"/>
    </location>
</feature>